<evidence type="ECO:0000313" key="5">
    <source>
        <dbReference type="EMBL" id="BEH00104.1"/>
    </source>
</evidence>
<dbReference type="Gene3D" id="3.40.630.40">
    <property type="entry name" value="Zn-dependent exopeptidases"/>
    <property type="match status" value="1"/>
</dbReference>
<organism evidence="5 6">
    <name type="scientific">Bacteroides sedimenti</name>
    <dbReference type="NCBI Taxonomy" id="2136147"/>
    <lineage>
        <taxon>Bacteria</taxon>
        <taxon>Pseudomonadati</taxon>
        <taxon>Bacteroidota</taxon>
        <taxon>Bacteroidia</taxon>
        <taxon>Bacteroidales</taxon>
        <taxon>Bacteroidaceae</taxon>
        <taxon>Bacteroides</taxon>
    </lineage>
</organism>
<evidence type="ECO:0000313" key="6">
    <source>
        <dbReference type="Proteomes" id="UP001496674"/>
    </source>
</evidence>
<dbReference type="Pfam" id="PF13205">
    <property type="entry name" value="Big_5"/>
    <property type="match status" value="1"/>
</dbReference>
<evidence type="ECO:0008006" key="7">
    <source>
        <dbReference type="Google" id="ProtNLM"/>
    </source>
</evidence>
<dbReference type="InterPro" id="IPR002508">
    <property type="entry name" value="MurNAc-LAA_cat"/>
</dbReference>
<evidence type="ECO:0000256" key="1">
    <source>
        <dbReference type="ARBA" id="ARBA00022729"/>
    </source>
</evidence>
<keyword evidence="6" id="KW-1185">Reference proteome</keyword>
<feature type="domain" description="SbsA Ig-like" evidence="3">
    <location>
        <begin position="328"/>
        <end position="428"/>
    </location>
</feature>
<dbReference type="InterPro" id="IPR013784">
    <property type="entry name" value="Carb-bd-like_fold"/>
</dbReference>
<dbReference type="Gene3D" id="2.60.40.1120">
    <property type="entry name" value="Carboxypeptidase-like, regulatory domain"/>
    <property type="match status" value="1"/>
</dbReference>
<proteinExistence type="predicted"/>
<dbReference type="Pfam" id="PF01520">
    <property type="entry name" value="Amidase_3"/>
    <property type="match status" value="1"/>
</dbReference>
<reference evidence="5 6" key="1">
    <citation type="submission" date="2023-04" db="EMBL/GenBank/DDBJ databases">
        <title>Draft genome sequence of acteroides sedimenti strain YN3PY1.</title>
        <authorList>
            <person name="Yoshida N."/>
        </authorList>
    </citation>
    <scope>NUCLEOTIDE SEQUENCE [LARGE SCALE GENOMIC DNA]</scope>
    <source>
        <strain evidence="5 6">YN3PY1</strain>
    </source>
</reference>
<feature type="domain" description="Secretion system C-terminal sorting" evidence="4">
    <location>
        <begin position="717"/>
        <end position="781"/>
    </location>
</feature>
<keyword evidence="1" id="KW-0732">Signal</keyword>
<dbReference type="EMBL" id="AP028055">
    <property type="protein sequence ID" value="BEH00104.1"/>
    <property type="molecule type" value="Genomic_DNA"/>
</dbReference>
<name>A0ABM8IEL4_9BACE</name>
<dbReference type="Pfam" id="PF18962">
    <property type="entry name" value="Por_Secre_tail"/>
    <property type="match status" value="1"/>
</dbReference>
<dbReference type="Gene3D" id="2.60.40.3710">
    <property type="match status" value="1"/>
</dbReference>
<dbReference type="NCBIfam" id="TIGR04183">
    <property type="entry name" value="Por_Secre_tail"/>
    <property type="match status" value="1"/>
</dbReference>
<evidence type="ECO:0000259" key="2">
    <source>
        <dbReference type="Pfam" id="PF01520"/>
    </source>
</evidence>
<dbReference type="CDD" id="cd02696">
    <property type="entry name" value="MurNAc-LAA"/>
    <property type="match status" value="1"/>
</dbReference>
<protein>
    <recommendedName>
        <fullName evidence="7">T9SS type A sorting domain-containing protein</fullName>
    </recommendedName>
</protein>
<dbReference type="InterPro" id="IPR026444">
    <property type="entry name" value="Secre_tail"/>
</dbReference>
<feature type="domain" description="MurNAc-LAA" evidence="2">
    <location>
        <begin position="10"/>
        <end position="187"/>
    </location>
</feature>
<evidence type="ECO:0000259" key="4">
    <source>
        <dbReference type="Pfam" id="PF18962"/>
    </source>
</evidence>
<sequence length="785" mass="87037">MAQNLQGTIIYVNPGHGGYDSDDRNMVIAPFTSGDPKGFWESQSNLDKGMQLADMLRNAGATVYTSRVTNTTADDLSLSLIVQMANEADADYMLSIHSNAGVTNYILQLYAGVDAGDTYTYPTPTPYSNESKAISTIIANNLYTNKVNTWASAPTIRGDKTFARTAMSWSDGYGVLRGLTVPGCISEGSMHDYIPETYRLMNMEYKWLEAWHFFKSFCDYFKGGEIPTGNIAGSVHDSRNKNLANYYKMSGSKDELLPLCKAKVTLSPGGSVYTTDDLYNGVFVFKNLTPGTYEVKVEMDGYYSKTDTLEVKANETIYLNSMLNMIRSTPPEVTNYSPKVALTDSVVCSTPVVFEFNWDVDVESAIKAFSITPYVEGTISFEDSQHRMIFKPNKPFDKSTLYTVKLDKSLKHPGDITMVQDFSFQFMTKNRNRLEMFANYPKANDNVYYVKPNFEFRFDRELDPLTIRDAIKVYDSKGVELAKNSRSIKTNKLAAPYGSNSFMLNSDLIPGEVYKITLNRSVIDLEGIDIVDPIEYTFKAADVKVTNKSIAESFEATGLLSFDAAVSSDVTSASVARSTSQKLFDTSSYNFLYTFAGSSNGSALYKIANPTVIVNSSKVLGAHLYGDLTGNEVYYQLTSGEDIQYVKLSTLNSYGWEYTESSLSSLSEGKDYLLTGIKIEQKRLPLTSSGSFYLDNLLLYDGLINSLPSTQNVGIKVYPNPVSDILYVSSSENIRSLELYSLNGVVMKKVNSSVMNVADLAAGTYILKIVVGDKVYSRAIIVSRN</sequence>
<accession>A0ABM8IEL4</accession>
<dbReference type="Proteomes" id="UP001496674">
    <property type="component" value="Chromosome"/>
</dbReference>
<dbReference type="SUPFAM" id="SSF53187">
    <property type="entry name" value="Zn-dependent exopeptidases"/>
    <property type="match status" value="1"/>
</dbReference>
<evidence type="ECO:0000259" key="3">
    <source>
        <dbReference type="Pfam" id="PF13205"/>
    </source>
</evidence>
<dbReference type="InterPro" id="IPR032812">
    <property type="entry name" value="SbsA_Ig"/>
</dbReference>
<gene>
    <name evidence="5" type="ORF">BSYN_23680</name>
</gene>
<dbReference type="SUPFAM" id="SSF49452">
    <property type="entry name" value="Starch-binding domain-like"/>
    <property type="match status" value="1"/>
</dbReference>